<evidence type="ECO:0000256" key="1">
    <source>
        <dbReference type="ARBA" id="ARBA00009743"/>
    </source>
</evidence>
<dbReference type="InterPro" id="IPR013785">
    <property type="entry name" value="Aldolase_TIM"/>
</dbReference>
<proteinExistence type="inferred from homology"/>
<evidence type="ECO:0000256" key="6">
    <source>
        <dbReference type="SAM" id="SignalP"/>
    </source>
</evidence>
<dbReference type="SUPFAM" id="SSF51445">
    <property type="entry name" value="(Trans)glycosidases"/>
    <property type="match status" value="1"/>
</dbReference>
<gene>
    <name evidence="8" type="ORF">MHPYR_200073</name>
</gene>
<dbReference type="EMBL" id="FLQS01000013">
    <property type="protein sequence ID" value="SBS75178.1"/>
    <property type="molecule type" value="Genomic_DNA"/>
</dbReference>
<protein>
    <recommendedName>
        <fullName evidence="5">Alpha-galactosidase</fullName>
        <ecNumber evidence="5">3.2.1.22</ecNumber>
    </recommendedName>
    <alternativeName>
        <fullName evidence="5">Melibiase</fullName>
    </alternativeName>
</protein>
<evidence type="ECO:0000256" key="4">
    <source>
        <dbReference type="ARBA" id="ARBA00023295"/>
    </source>
</evidence>
<evidence type="ECO:0000256" key="2">
    <source>
        <dbReference type="ARBA" id="ARBA00022729"/>
    </source>
</evidence>
<keyword evidence="5" id="KW-1015">Disulfide bond</keyword>
<dbReference type="PRINTS" id="PR00740">
    <property type="entry name" value="GLHYDRLASE27"/>
</dbReference>
<feature type="chain" id="PRO_5038697880" description="Alpha-galactosidase" evidence="6">
    <location>
        <begin position="20"/>
        <end position="458"/>
    </location>
</feature>
<evidence type="ECO:0000259" key="7">
    <source>
        <dbReference type="Pfam" id="PF17801"/>
    </source>
</evidence>
<reference evidence="8" key="1">
    <citation type="submission" date="2016-03" db="EMBL/GenBank/DDBJ databases">
        <authorList>
            <person name="Ploux O."/>
        </authorList>
    </citation>
    <scope>NUCLEOTIDE SEQUENCE</scope>
    <source>
        <strain evidence="8">UC10</strain>
    </source>
</reference>
<dbReference type="Gene3D" id="3.20.20.70">
    <property type="entry name" value="Aldolase class I"/>
    <property type="match status" value="1"/>
</dbReference>
<evidence type="ECO:0000313" key="8">
    <source>
        <dbReference type="EMBL" id="SBS75178.1"/>
    </source>
</evidence>
<dbReference type="SUPFAM" id="SSF51011">
    <property type="entry name" value="Glycosyl hydrolase domain"/>
    <property type="match status" value="1"/>
</dbReference>
<dbReference type="Gene3D" id="2.60.40.1180">
    <property type="entry name" value="Golgi alpha-mannosidase II"/>
    <property type="match status" value="1"/>
</dbReference>
<dbReference type="InterPro" id="IPR013780">
    <property type="entry name" value="Glyco_hydro_b"/>
</dbReference>
<accession>A0A1Y5PH15</accession>
<dbReference type="InterPro" id="IPR002241">
    <property type="entry name" value="Glyco_hydro_27"/>
</dbReference>
<dbReference type="PANTHER" id="PTHR11452:SF75">
    <property type="entry name" value="ALPHA-GALACTOSIDASE MEL1"/>
    <property type="match status" value="1"/>
</dbReference>
<dbReference type="Pfam" id="PF17801">
    <property type="entry name" value="Melibiase_C"/>
    <property type="match status" value="1"/>
</dbReference>
<keyword evidence="3 5" id="KW-0378">Hydrolase</keyword>
<dbReference type="GO" id="GO:0004557">
    <property type="term" value="F:alpha-galactosidase activity"/>
    <property type="evidence" value="ECO:0007669"/>
    <property type="project" value="UniProtKB-EC"/>
</dbReference>
<feature type="domain" description="Alpha galactosidase C-terminal" evidence="7">
    <location>
        <begin position="377"/>
        <end position="452"/>
    </location>
</feature>
<organism evidence="8">
    <name type="scientific">uncultured Mycobacterium sp</name>
    <dbReference type="NCBI Taxonomy" id="171292"/>
    <lineage>
        <taxon>Bacteria</taxon>
        <taxon>Bacillati</taxon>
        <taxon>Actinomycetota</taxon>
        <taxon>Actinomycetes</taxon>
        <taxon>Mycobacteriales</taxon>
        <taxon>Mycobacteriaceae</taxon>
        <taxon>Mycobacterium</taxon>
        <taxon>environmental samples</taxon>
    </lineage>
</organism>
<dbReference type="Pfam" id="PF16499">
    <property type="entry name" value="Melibiase_2"/>
    <property type="match status" value="2"/>
</dbReference>
<comment type="similarity">
    <text evidence="1 5">Belongs to the glycosyl hydrolase 27 family.</text>
</comment>
<evidence type="ECO:0000256" key="3">
    <source>
        <dbReference type="ARBA" id="ARBA00022801"/>
    </source>
</evidence>
<feature type="signal peptide" evidence="6">
    <location>
        <begin position="1"/>
        <end position="19"/>
    </location>
</feature>
<dbReference type="EC" id="3.2.1.22" evidence="5"/>
<keyword evidence="2 6" id="KW-0732">Signal</keyword>
<dbReference type="CDD" id="cd14792">
    <property type="entry name" value="GH27"/>
    <property type="match status" value="1"/>
</dbReference>
<name>A0A1Y5PH15_9MYCO</name>
<comment type="catalytic activity">
    <reaction evidence="5">
        <text>Hydrolysis of terminal, non-reducing alpha-D-galactose residues in alpha-D-galactosides, including galactose oligosaccharides, galactomannans and galactolipids.</text>
        <dbReference type="EC" id="3.2.1.22"/>
    </reaction>
</comment>
<dbReference type="PANTHER" id="PTHR11452">
    <property type="entry name" value="ALPHA-GALACTOSIDASE/ALPHA-N-ACETYLGALACTOSAMINIDASE"/>
    <property type="match status" value="1"/>
</dbReference>
<dbReference type="InterPro" id="IPR017853">
    <property type="entry name" value="GH"/>
</dbReference>
<dbReference type="PROSITE" id="PS51257">
    <property type="entry name" value="PROKAR_LIPOPROTEIN"/>
    <property type="match status" value="1"/>
</dbReference>
<dbReference type="InterPro" id="IPR041233">
    <property type="entry name" value="Melibiase_C"/>
</dbReference>
<dbReference type="GO" id="GO:0005975">
    <property type="term" value="P:carbohydrate metabolic process"/>
    <property type="evidence" value="ECO:0007669"/>
    <property type="project" value="InterPro"/>
</dbReference>
<keyword evidence="4 5" id="KW-0326">Glycosidase</keyword>
<sequence length="458" mass="49707">MRYLLCVISAAAAILSACSPTTTVIRVAPPLPPPMGWNSWNSGMELNESTVRHTIDAMVSSGMRDAGYRYVNLDAGWAAPFRTSSGELIADPDRFPHGVKPLADYAHERGLQFGLYNSPFNQTCGQDPRIGSLGHEKRDAATLADWGIDYLKYDWCREDADHDEQVRVFGAMGEALRNSGRRIVYSINPNSSNDPAAGGRFDWSGVADVVRTSGDLVPVWLSVLPAQGPGDPFVSGLFKGVPDQFASAATIPARPDYRGDPDMLVVGVTWREFYLNHLDLLRQAVRSGSLTPDQLVQFEPALALPEQTMEWIATAQPSLTDDEQRSHFSLWAMLAAPLIAGNDLRSMSATTTSILTNREVIAVDQDPLFSRAHAIGGDRRIWAKPMADGSVTVALFNTSNATADLSTTAGEAGLPSAQCYAARDLWAHTSEMTTGTLEAKSLAPHAVRLLRVSVGCFR</sequence>
<dbReference type="AlphaFoldDB" id="A0A1Y5PH15"/>
<evidence type="ECO:0000256" key="5">
    <source>
        <dbReference type="RuleBase" id="RU361168"/>
    </source>
</evidence>